<keyword evidence="3" id="KW-1185">Reference proteome</keyword>
<reference evidence="2 3" key="1">
    <citation type="submission" date="2023-07" db="EMBL/GenBank/DDBJ databases">
        <title>Novel species in genus Planococcus.</title>
        <authorList>
            <person name="Ning S."/>
        </authorList>
    </citation>
    <scope>NUCLEOTIDE SEQUENCE [LARGE SCALE GENOMIC DNA]</scope>
    <source>
        <strain evidence="2 3">N017</strain>
    </source>
</reference>
<feature type="compositionally biased region" description="Polar residues" evidence="1">
    <location>
        <begin position="41"/>
        <end position="54"/>
    </location>
</feature>
<evidence type="ECO:0000256" key="1">
    <source>
        <dbReference type="SAM" id="MobiDB-lite"/>
    </source>
</evidence>
<evidence type="ECO:0000313" key="3">
    <source>
        <dbReference type="Proteomes" id="UP001172142"/>
    </source>
</evidence>
<proteinExistence type="predicted"/>
<accession>A0ABT8NH10</accession>
<dbReference type="EMBL" id="JAUJWU010000005">
    <property type="protein sequence ID" value="MDN7247183.1"/>
    <property type="molecule type" value="Genomic_DNA"/>
</dbReference>
<gene>
    <name evidence="2" type="ORF">QWY13_17015</name>
</gene>
<name>A0ABT8NH10_9BACL</name>
<feature type="compositionally biased region" description="Basic and acidic residues" evidence="1">
    <location>
        <begin position="31"/>
        <end position="40"/>
    </location>
</feature>
<feature type="region of interest" description="Disordered" evidence="1">
    <location>
        <begin position="31"/>
        <end position="54"/>
    </location>
</feature>
<dbReference type="Proteomes" id="UP001172142">
    <property type="component" value="Unassembled WGS sequence"/>
</dbReference>
<comment type="caution">
    <text evidence="2">The sequence shown here is derived from an EMBL/GenBank/DDBJ whole genome shotgun (WGS) entry which is preliminary data.</text>
</comment>
<sequence length="54" mass="6003">MQSPYLNDSAAILETEHEEDGTLMKVELGRVESGDNKESLSGRSSGQTSFLYFF</sequence>
<organism evidence="2 3">
    <name type="scientific">Planococcus shenhongbingii</name>
    <dbReference type="NCBI Taxonomy" id="3058398"/>
    <lineage>
        <taxon>Bacteria</taxon>
        <taxon>Bacillati</taxon>
        <taxon>Bacillota</taxon>
        <taxon>Bacilli</taxon>
        <taxon>Bacillales</taxon>
        <taxon>Caryophanaceae</taxon>
        <taxon>Planococcus</taxon>
    </lineage>
</organism>
<protein>
    <submittedName>
        <fullName evidence="2">Uncharacterized protein</fullName>
    </submittedName>
</protein>
<evidence type="ECO:0000313" key="2">
    <source>
        <dbReference type="EMBL" id="MDN7247183.1"/>
    </source>
</evidence>
<dbReference type="RefSeq" id="WP_300989274.1">
    <property type="nucleotide sequence ID" value="NZ_CP129235.1"/>
</dbReference>